<comment type="caution">
    <text evidence="2">The sequence shown here is derived from an EMBL/GenBank/DDBJ whole genome shotgun (WGS) entry which is preliminary data.</text>
</comment>
<dbReference type="AlphaFoldDB" id="A0A512C5G5"/>
<proteinExistence type="predicted"/>
<gene>
    <name evidence="2" type="ORF">MAE02_71600</name>
</gene>
<sequence>MRGPKGAPWRHPVRSDDPHLAGRTAYRKTPMALDPRLDRGKLNCVMFADGPGGKIGRQPGAAARALVWLMVDEAISIRAHGAAVTFMSRLGTTGLGLIPTLLAIRCGRL</sequence>
<evidence type="ECO:0000313" key="2">
    <source>
        <dbReference type="EMBL" id="GEO19464.1"/>
    </source>
</evidence>
<evidence type="ECO:0000256" key="1">
    <source>
        <dbReference type="SAM" id="MobiDB-lite"/>
    </source>
</evidence>
<reference evidence="2 3" key="1">
    <citation type="submission" date="2019-07" db="EMBL/GenBank/DDBJ databases">
        <title>Whole genome shotgun sequence of Microvirga aerophila NBRC 106136.</title>
        <authorList>
            <person name="Hosoyama A."/>
            <person name="Uohara A."/>
            <person name="Ohji S."/>
            <person name="Ichikawa N."/>
        </authorList>
    </citation>
    <scope>NUCLEOTIDE SEQUENCE [LARGE SCALE GENOMIC DNA]</scope>
    <source>
        <strain evidence="2 3">NBRC 106136</strain>
    </source>
</reference>
<keyword evidence="3" id="KW-1185">Reference proteome</keyword>
<protein>
    <submittedName>
        <fullName evidence="2">Uncharacterized protein</fullName>
    </submittedName>
</protein>
<name>A0A512C5G5_9HYPH</name>
<evidence type="ECO:0000313" key="3">
    <source>
        <dbReference type="Proteomes" id="UP000321085"/>
    </source>
</evidence>
<accession>A0A512C5G5</accession>
<feature type="region of interest" description="Disordered" evidence="1">
    <location>
        <begin position="1"/>
        <end position="25"/>
    </location>
</feature>
<dbReference type="Proteomes" id="UP000321085">
    <property type="component" value="Unassembled WGS sequence"/>
</dbReference>
<dbReference type="EMBL" id="BJYU01000618">
    <property type="protein sequence ID" value="GEO19464.1"/>
    <property type="molecule type" value="Genomic_DNA"/>
</dbReference>
<organism evidence="2 3">
    <name type="scientific">Microvirga aerophila</name>
    <dbReference type="NCBI Taxonomy" id="670291"/>
    <lineage>
        <taxon>Bacteria</taxon>
        <taxon>Pseudomonadati</taxon>
        <taxon>Pseudomonadota</taxon>
        <taxon>Alphaproteobacteria</taxon>
        <taxon>Hyphomicrobiales</taxon>
        <taxon>Methylobacteriaceae</taxon>
        <taxon>Microvirga</taxon>
    </lineage>
</organism>